<dbReference type="GO" id="GO:0030288">
    <property type="term" value="C:outer membrane-bounded periplasmic space"/>
    <property type="evidence" value="ECO:0007669"/>
    <property type="project" value="TreeGrafter"/>
</dbReference>
<evidence type="ECO:0000313" key="1">
    <source>
        <dbReference type="EMBL" id="GGR31792.1"/>
    </source>
</evidence>
<proteinExistence type="predicted"/>
<gene>
    <name evidence="1" type="ORF">GCM10010497_37700</name>
</gene>
<dbReference type="PANTHER" id="PTHR40274:SF3">
    <property type="entry name" value="VIRGINIAMYCIN B LYASE"/>
    <property type="match status" value="1"/>
</dbReference>
<organism evidence="1 2">
    <name type="scientific">Streptomyces cinereoruber</name>
    <dbReference type="NCBI Taxonomy" id="67260"/>
    <lineage>
        <taxon>Bacteria</taxon>
        <taxon>Bacillati</taxon>
        <taxon>Actinomycetota</taxon>
        <taxon>Actinomycetes</taxon>
        <taxon>Kitasatosporales</taxon>
        <taxon>Streptomycetaceae</taxon>
        <taxon>Streptomyces</taxon>
    </lineage>
</organism>
<dbReference type="InterPro" id="IPR015943">
    <property type="entry name" value="WD40/YVTN_repeat-like_dom_sf"/>
</dbReference>
<accession>A0AAV4KJC6</accession>
<comment type="caution">
    <text evidence="1">The sequence shown here is derived from an EMBL/GenBank/DDBJ whole genome shotgun (WGS) entry which is preliminary data.</text>
</comment>
<evidence type="ECO:0008006" key="3">
    <source>
        <dbReference type="Google" id="ProtNLM"/>
    </source>
</evidence>
<dbReference type="Proteomes" id="UP000642014">
    <property type="component" value="Unassembled WGS sequence"/>
</dbReference>
<dbReference type="AlphaFoldDB" id="A0AAV4KJC6"/>
<protein>
    <recommendedName>
        <fullName evidence="3">Virginiamycin B lyase</fullName>
    </recommendedName>
</protein>
<name>A0AAV4KJC6_9ACTN</name>
<dbReference type="InterPro" id="IPR051344">
    <property type="entry name" value="Vgb"/>
</dbReference>
<dbReference type="EMBL" id="BMSJ01000007">
    <property type="protein sequence ID" value="GGR31792.1"/>
    <property type="molecule type" value="Genomic_DNA"/>
</dbReference>
<sequence length="92" mass="9480">MNHVPQVSIEEHAVADPAAGPYALTTGPDGALWFTLVHGDRIGRLVPGREPTSHRLAPDSGPTVITPGPDGALWTALEIGALARVAPADSTP</sequence>
<dbReference type="Pfam" id="PF24684">
    <property type="entry name" value="Vgb_lyase"/>
    <property type="match status" value="1"/>
</dbReference>
<dbReference type="Gene3D" id="2.130.10.10">
    <property type="entry name" value="YVTN repeat-like/Quinoprotein amine dehydrogenase"/>
    <property type="match status" value="1"/>
</dbReference>
<evidence type="ECO:0000313" key="2">
    <source>
        <dbReference type="Proteomes" id="UP000642014"/>
    </source>
</evidence>
<dbReference type="PANTHER" id="PTHR40274">
    <property type="entry name" value="VIRGINIAMYCIN B LYASE"/>
    <property type="match status" value="1"/>
</dbReference>
<reference evidence="1 2" key="1">
    <citation type="journal article" date="2014" name="Int. J. Syst. Evol. Microbiol.">
        <title>Complete genome sequence of Corynebacterium casei LMG S-19264T (=DSM 44701T), isolated from a smear-ripened cheese.</title>
        <authorList>
            <consortium name="US DOE Joint Genome Institute (JGI-PGF)"/>
            <person name="Walter F."/>
            <person name="Albersmeier A."/>
            <person name="Kalinowski J."/>
            <person name="Ruckert C."/>
        </authorList>
    </citation>
    <scope>NUCLEOTIDE SEQUENCE [LARGE SCALE GENOMIC DNA]</scope>
    <source>
        <strain evidence="1 2">JCM 4205</strain>
    </source>
</reference>
<dbReference type="SUPFAM" id="SSF63829">
    <property type="entry name" value="Calcium-dependent phosphotriesterase"/>
    <property type="match status" value="1"/>
</dbReference>